<sequence length="309" mass="32906">MQTLGTGGMSRASGLSLKALRLYDASGLLVPAEVDGRTGYRRYAPEQLERARSIAALRRAELPLALIGELLDAPADAARARLLAWWAAEREGFARRSRTVELLAASASAAASAAGEACAEPSPEVLDRVRVESLPDLAVASISRTVEQPALVPSFLADVVEIRRHLAEEGAEAGPAHWVIFHDPVGDGLPGRIETAVPFTGRARPGRDIVLRVEPGAEHAVVDLAAREVVFPELLRFYDAVHVAAGLAPGERGRPPREWYPGAWPDDPQAIAVRIARPIPDSLDSARESLDLARGPLDSAPGADSTMSP</sequence>
<dbReference type="SMART" id="SM00422">
    <property type="entry name" value="HTH_MERR"/>
    <property type="match status" value="1"/>
</dbReference>
<organism evidence="4 5">
    <name type="scientific">Agromyces lapidis</name>
    <dbReference type="NCBI Taxonomy" id="279574"/>
    <lineage>
        <taxon>Bacteria</taxon>
        <taxon>Bacillati</taxon>
        <taxon>Actinomycetota</taxon>
        <taxon>Actinomycetes</taxon>
        <taxon>Micrococcales</taxon>
        <taxon>Microbacteriaceae</taxon>
        <taxon>Agromyces</taxon>
    </lineage>
</organism>
<dbReference type="EMBL" id="JBHMBL010000001">
    <property type="protein sequence ID" value="MFB9641782.1"/>
    <property type="molecule type" value="Genomic_DNA"/>
</dbReference>
<reference evidence="4 5" key="1">
    <citation type="submission" date="2024-09" db="EMBL/GenBank/DDBJ databases">
        <authorList>
            <person name="Sun Q."/>
            <person name="Mori K."/>
        </authorList>
    </citation>
    <scope>NUCLEOTIDE SEQUENCE [LARGE SCALE GENOMIC DNA]</scope>
    <source>
        <strain evidence="4 5">JCM 14321</strain>
    </source>
</reference>
<keyword evidence="1" id="KW-0238">DNA-binding</keyword>
<name>A0ABV5SQ14_9MICO</name>
<dbReference type="SUPFAM" id="SSF46955">
    <property type="entry name" value="Putative DNA-binding domain"/>
    <property type="match status" value="1"/>
</dbReference>
<evidence type="ECO:0000256" key="2">
    <source>
        <dbReference type="SAM" id="MobiDB-lite"/>
    </source>
</evidence>
<evidence type="ECO:0000313" key="5">
    <source>
        <dbReference type="Proteomes" id="UP001589667"/>
    </source>
</evidence>
<dbReference type="Pfam" id="PF13411">
    <property type="entry name" value="MerR_1"/>
    <property type="match status" value="1"/>
</dbReference>
<evidence type="ECO:0000256" key="1">
    <source>
        <dbReference type="ARBA" id="ARBA00023125"/>
    </source>
</evidence>
<keyword evidence="5" id="KW-1185">Reference proteome</keyword>
<dbReference type="RefSeq" id="WP_157423332.1">
    <property type="nucleotide sequence ID" value="NZ_BAAANI010000006.1"/>
</dbReference>
<accession>A0ABV5SQ14</accession>
<comment type="caution">
    <text evidence="4">The sequence shown here is derived from an EMBL/GenBank/DDBJ whole genome shotgun (WGS) entry which is preliminary data.</text>
</comment>
<feature type="domain" description="HTH merR-type" evidence="3">
    <location>
        <begin position="3"/>
        <end position="73"/>
    </location>
</feature>
<dbReference type="InterPro" id="IPR000551">
    <property type="entry name" value="MerR-type_HTH_dom"/>
</dbReference>
<dbReference type="PANTHER" id="PTHR30204">
    <property type="entry name" value="REDOX-CYCLING DRUG-SENSING TRANSCRIPTIONAL ACTIVATOR SOXR"/>
    <property type="match status" value="1"/>
</dbReference>
<gene>
    <name evidence="4" type="ORF">ACFFQV_05690</name>
</gene>
<dbReference type="InterPro" id="IPR009061">
    <property type="entry name" value="DNA-bd_dom_put_sf"/>
</dbReference>
<dbReference type="InterPro" id="IPR047057">
    <property type="entry name" value="MerR_fam"/>
</dbReference>
<feature type="region of interest" description="Disordered" evidence="2">
    <location>
        <begin position="286"/>
        <end position="309"/>
    </location>
</feature>
<dbReference type="Proteomes" id="UP001589667">
    <property type="component" value="Unassembled WGS sequence"/>
</dbReference>
<dbReference type="Gene3D" id="1.10.1660.10">
    <property type="match status" value="1"/>
</dbReference>
<dbReference type="Gene3D" id="3.20.80.10">
    <property type="entry name" value="Regulatory factor, effector binding domain"/>
    <property type="match status" value="1"/>
</dbReference>
<dbReference type="PROSITE" id="PS00552">
    <property type="entry name" value="HTH_MERR_1"/>
    <property type="match status" value="1"/>
</dbReference>
<proteinExistence type="predicted"/>
<dbReference type="PANTHER" id="PTHR30204:SF97">
    <property type="entry name" value="MERR FAMILY REGULATORY PROTEIN"/>
    <property type="match status" value="1"/>
</dbReference>
<evidence type="ECO:0000313" key="4">
    <source>
        <dbReference type="EMBL" id="MFB9641782.1"/>
    </source>
</evidence>
<dbReference type="InterPro" id="IPR011256">
    <property type="entry name" value="Reg_factor_effector_dom_sf"/>
</dbReference>
<dbReference type="PROSITE" id="PS50937">
    <property type="entry name" value="HTH_MERR_2"/>
    <property type="match status" value="1"/>
</dbReference>
<protein>
    <submittedName>
        <fullName evidence="4">MerR family transcriptional regulator</fullName>
    </submittedName>
</protein>
<evidence type="ECO:0000259" key="3">
    <source>
        <dbReference type="PROSITE" id="PS50937"/>
    </source>
</evidence>